<name>E3Q4Z8_COLGM</name>
<reference evidence="2" key="1">
    <citation type="journal article" date="2012" name="Nat. Genet.">
        <title>Lifestyle transitions in plant pathogenic Colletotrichum fungi deciphered by genome and transcriptome analyses.</title>
        <authorList>
            <person name="O'Connell R.J."/>
            <person name="Thon M.R."/>
            <person name="Hacquard S."/>
            <person name="Amyotte S.G."/>
            <person name="Kleemann J."/>
            <person name="Torres M.F."/>
            <person name="Damm U."/>
            <person name="Buiate E.A."/>
            <person name="Epstein L."/>
            <person name="Alkan N."/>
            <person name="Altmueller J."/>
            <person name="Alvarado-Balderrama L."/>
            <person name="Bauser C.A."/>
            <person name="Becker C."/>
            <person name="Birren B.W."/>
            <person name="Chen Z."/>
            <person name="Choi J."/>
            <person name="Crouch J.A."/>
            <person name="Duvick J.P."/>
            <person name="Farman M.A."/>
            <person name="Gan P."/>
            <person name="Heiman D."/>
            <person name="Henrissat B."/>
            <person name="Howard R.J."/>
            <person name="Kabbage M."/>
            <person name="Koch C."/>
            <person name="Kracher B."/>
            <person name="Kubo Y."/>
            <person name="Law A.D."/>
            <person name="Lebrun M.-H."/>
            <person name="Lee Y.-H."/>
            <person name="Miyara I."/>
            <person name="Moore N."/>
            <person name="Neumann U."/>
            <person name="Nordstroem K."/>
            <person name="Panaccione D.G."/>
            <person name="Panstruga R."/>
            <person name="Place M."/>
            <person name="Proctor R.H."/>
            <person name="Prusky D."/>
            <person name="Rech G."/>
            <person name="Reinhardt R."/>
            <person name="Rollins J.A."/>
            <person name="Rounsley S."/>
            <person name="Schardl C.L."/>
            <person name="Schwartz D.C."/>
            <person name="Shenoy N."/>
            <person name="Shirasu K."/>
            <person name="Sikhakolli U.R."/>
            <person name="Stueber K."/>
            <person name="Sukno S.A."/>
            <person name="Sweigard J.A."/>
            <person name="Takano Y."/>
            <person name="Takahara H."/>
            <person name="Trail F."/>
            <person name="van der Does H.C."/>
            <person name="Voll L.M."/>
            <person name="Will I."/>
            <person name="Young S."/>
            <person name="Zeng Q."/>
            <person name="Zhang J."/>
            <person name="Zhou S."/>
            <person name="Dickman M.B."/>
            <person name="Schulze-Lefert P."/>
            <person name="Ver Loren van Themaat E."/>
            <person name="Ma L.-J."/>
            <person name="Vaillancourt L.J."/>
        </authorList>
    </citation>
    <scope>NUCLEOTIDE SEQUENCE [LARGE SCALE GENOMIC DNA]</scope>
    <source>
        <strain evidence="2">M1.001 / M2 / FGSC 10212</strain>
    </source>
</reference>
<keyword evidence="2" id="KW-1185">Reference proteome</keyword>
<accession>E3Q4Z8</accession>
<dbReference type="VEuPathDB" id="FungiDB:GLRG_01307"/>
<proteinExistence type="predicted"/>
<organism evidence="2">
    <name type="scientific">Colletotrichum graminicola (strain M1.001 / M2 / FGSC 10212)</name>
    <name type="common">Maize anthracnose fungus</name>
    <name type="synonym">Glomerella graminicola</name>
    <dbReference type="NCBI Taxonomy" id="645133"/>
    <lineage>
        <taxon>Eukaryota</taxon>
        <taxon>Fungi</taxon>
        <taxon>Dikarya</taxon>
        <taxon>Ascomycota</taxon>
        <taxon>Pezizomycotina</taxon>
        <taxon>Sordariomycetes</taxon>
        <taxon>Hypocreomycetidae</taxon>
        <taxon>Glomerellales</taxon>
        <taxon>Glomerellaceae</taxon>
        <taxon>Colletotrichum</taxon>
        <taxon>Colletotrichum graminicola species complex</taxon>
    </lineage>
</organism>
<dbReference type="HOGENOM" id="CLU_2867537_0_0_1"/>
<evidence type="ECO:0000313" key="2">
    <source>
        <dbReference type="Proteomes" id="UP000008782"/>
    </source>
</evidence>
<dbReference type="EMBL" id="GG697333">
    <property type="protein sequence ID" value="EFQ26163.1"/>
    <property type="molecule type" value="Genomic_DNA"/>
</dbReference>
<sequence>MPRAANETETTATRAVIMSDNGIQHGKSNVPTTGVSSGWNVGSDAVVHWNDGGMAADKQIVCET</sequence>
<protein>
    <submittedName>
        <fullName evidence="1">Uncharacterized protein</fullName>
    </submittedName>
</protein>
<dbReference type="RefSeq" id="XP_008090183.1">
    <property type="nucleotide sequence ID" value="XM_008091992.1"/>
</dbReference>
<dbReference type="Proteomes" id="UP000008782">
    <property type="component" value="Unassembled WGS sequence"/>
</dbReference>
<gene>
    <name evidence="1" type="ORF">GLRG_01307</name>
</gene>
<evidence type="ECO:0000313" key="1">
    <source>
        <dbReference type="EMBL" id="EFQ26163.1"/>
    </source>
</evidence>
<dbReference type="GeneID" id="24406672"/>
<dbReference type="AlphaFoldDB" id="E3Q4Z8"/>